<sequence>MAYTSLSSPRVDNRCEYIAPLYAIVHVSGMPDG</sequence>
<dbReference type="AlphaFoldDB" id="A0A840RJJ5"/>
<gene>
    <name evidence="1" type="ORF">HNQ50_003432</name>
</gene>
<organism evidence="1 2">
    <name type="scientific">Silvimonas terrae</name>
    <dbReference type="NCBI Taxonomy" id="300266"/>
    <lineage>
        <taxon>Bacteria</taxon>
        <taxon>Pseudomonadati</taxon>
        <taxon>Pseudomonadota</taxon>
        <taxon>Betaproteobacteria</taxon>
        <taxon>Neisseriales</taxon>
        <taxon>Chitinibacteraceae</taxon>
        <taxon>Silvimonas</taxon>
    </lineage>
</organism>
<evidence type="ECO:0000313" key="2">
    <source>
        <dbReference type="Proteomes" id="UP000543030"/>
    </source>
</evidence>
<dbReference type="Proteomes" id="UP000543030">
    <property type="component" value="Unassembled WGS sequence"/>
</dbReference>
<name>A0A840RJJ5_9NEIS</name>
<protein>
    <submittedName>
        <fullName evidence="1">Uncharacterized protein</fullName>
    </submittedName>
</protein>
<keyword evidence="2" id="KW-1185">Reference proteome</keyword>
<proteinExistence type="predicted"/>
<dbReference type="EMBL" id="JACHHN010000007">
    <property type="protein sequence ID" value="MBB5192688.1"/>
    <property type="molecule type" value="Genomic_DNA"/>
</dbReference>
<comment type="caution">
    <text evidence="1">The sequence shown here is derived from an EMBL/GenBank/DDBJ whole genome shotgun (WGS) entry which is preliminary data.</text>
</comment>
<reference evidence="1 2" key="1">
    <citation type="submission" date="2020-08" db="EMBL/GenBank/DDBJ databases">
        <title>Genomic Encyclopedia of Type Strains, Phase IV (KMG-IV): sequencing the most valuable type-strain genomes for metagenomic binning, comparative biology and taxonomic classification.</title>
        <authorList>
            <person name="Goeker M."/>
        </authorList>
    </citation>
    <scope>NUCLEOTIDE SEQUENCE [LARGE SCALE GENOMIC DNA]</scope>
    <source>
        <strain evidence="1 2">DSM 18233</strain>
    </source>
</reference>
<evidence type="ECO:0000313" key="1">
    <source>
        <dbReference type="EMBL" id="MBB5192688.1"/>
    </source>
</evidence>
<accession>A0A840RJJ5</accession>